<protein>
    <submittedName>
        <fullName evidence="2">Uncharacterized protein</fullName>
    </submittedName>
</protein>
<organism evidence="2 3">
    <name type="scientific">Cylindrotheca closterium</name>
    <dbReference type="NCBI Taxonomy" id="2856"/>
    <lineage>
        <taxon>Eukaryota</taxon>
        <taxon>Sar</taxon>
        <taxon>Stramenopiles</taxon>
        <taxon>Ochrophyta</taxon>
        <taxon>Bacillariophyta</taxon>
        <taxon>Bacillariophyceae</taxon>
        <taxon>Bacillariophycidae</taxon>
        <taxon>Bacillariales</taxon>
        <taxon>Bacillariaceae</taxon>
        <taxon>Cylindrotheca</taxon>
    </lineage>
</organism>
<evidence type="ECO:0000313" key="3">
    <source>
        <dbReference type="Proteomes" id="UP001295423"/>
    </source>
</evidence>
<evidence type="ECO:0000256" key="1">
    <source>
        <dbReference type="SAM" id="MobiDB-lite"/>
    </source>
</evidence>
<dbReference type="Proteomes" id="UP001295423">
    <property type="component" value="Unassembled WGS sequence"/>
</dbReference>
<dbReference type="EMBL" id="CAKOGP040000539">
    <property type="protein sequence ID" value="CAJ1936045.1"/>
    <property type="molecule type" value="Genomic_DNA"/>
</dbReference>
<dbReference type="AlphaFoldDB" id="A0AAD2CPL9"/>
<gene>
    <name evidence="2" type="ORF">CYCCA115_LOCUS5015</name>
</gene>
<evidence type="ECO:0000313" key="2">
    <source>
        <dbReference type="EMBL" id="CAJ1936045.1"/>
    </source>
</evidence>
<keyword evidence="3" id="KW-1185">Reference proteome</keyword>
<proteinExistence type="predicted"/>
<comment type="caution">
    <text evidence="2">The sequence shown here is derived from an EMBL/GenBank/DDBJ whole genome shotgun (WGS) entry which is preliminary data.</text>
</comment>
<reference evidence="2" key="1">
    <citation type="submission" date="2023-08" db="EMBL/GenBank/DDBJ databases">
        <authorList>
            <person name="Audoor S."/>
            <person name="Bilcke G."/>
        </authorList>
    </citation>
    <scope>NUCLEOTIDE SEQUENCE</scope>
</reference>
<sequence>MPDSTKVRTQKASAGSVFDRLYKSSTAASRSRLKTHRAAARAPIKKIAVDEDCSKIFNRLYISGTISNTGKRVTPRHPSTPFKKTVRSPLNRTPAKTPSTKSRDSFVYSPRMKPLTKLTFKSKYHPSLGALDTPPLKLGMSFFQSFCQYETGEKDSKGLAKEIIVAFFKKDSPAGKQWELHDPCARRGAVPTREARSARRKLHI</sequence>
<feature type="compositionally biased region" description="Polar residues" evidence="1">
    <location>
        <begin position="88"/>
        <end position="100"/>
    </location>
</feature>
<feature type="region of interest" description="Disordered" evidence="1">
    <location>
        <begin position="70"/>
        <end position="106"/>
    </location>
</feature>
<name>A0AAD2CPL9_9STRA</name>
<accession>A0AAD2CPL9</accession>